<feature type="binding site" evidence="6">
    <location>
        <position position="54"/>
    </location>
    <ligand>
        <name>S-adenosyl-L-methionine</name>
        <dbReference type="ChEBI" id="CHEBI:59789"/>
    </ligand>
</feature>
<dbReference type="HAMAP" id="MF_01007">
    <property type="entry name" value="16SrRNA_methyltr_H"/>
    <property type="match status" value="1"/>
</dbReference>
<dbReference type="Gene3D" id="1.10.150.170">
    <property type="entry name" value="Putative methyltransferase TM0872, insert domain"/>
    <property type="match status" value="1"/>
</dbReference>
<dbReference type="EC" id="2.1.1.199" evidence="6"/>
<dbReference type="Proteomes" id="UP000320913">
    <property type="component" value="Unassembled WGS sequence"/>
</dbReference>
<dbReference type="Gene3D" id="3.40.50.150">
    <property type="entry name" value="Vaccinia Virus protein VP39"/>
    <property type="match status" value="1"/>
</dbReference>
<keyword evidence="4 6" id="KW-0808">Transferase</keyword>
<dbReference type="InterPro" id="IPR002903">
    <property type="entry name" value="RsmH"/>
</dbReference>
<evidence type="ECO:0000256" key="7">
    <source>
        <dbReference type="SAM" id="MobiDB-lite"/>
    </source>
</evidence>
<feature type="binding site" evidence="6">
    <location>
        <position position="109"/>
    </location>
    <ligand>
        <name>S-adenosyl-L-methionine</name>
        <dbReference type="ChEBI" id="CHEBI:59789"/>
    </ligand>
</feature>
<evidence type="ECO:0000313" key="9">
    <source>
        <dbReference type="Proteomes" id="UP000320913"/>
    </source>
</evidence>
<accession>A0A538TEJ0</accession>
<reference evidence="8 9" key="1">
    <citation type="journal article" date="2019" name="Nat. Microbiol.">
        <title>Mediterranean grassland soil C-N compound turnover is dependent on rainfall and depth, and is mediated by genomically divergent microorganisms.</title>
        <authorList>
            <person name="Diamond S."/>
            <person name="Andeer P.F."/>
            <person name="Li Z."/>
            <person name="Crits-Christoph A."/>
            <person name="Burstein D."/>
            <person name="Anantharaman K."/>
            <person name="Lane K.R."/>
            <person name="Thomas B.C."/>
            <person name="Pan C."/>
            <person name="Northen T.R."/>
            <person name="Banfield J.F."/>
        </authorList>
    </citation>
    <scope>NUCLEOTIDE SEQUENCE [LARGE SCALE GENOMIC DNA]</scope>
    <source>
        <strain evidence="8">WS_5</strain>
    </source>
</reference>
<dbReference type="SUPFAM" id="SSF53335">
    <property type="entry name" value="S-adenosyl-L-methionine-dependent methyltransferases"/>
    <property type="match status" value="1"/>
</dbReference>
<dbReference type="PANTHER" id="PTHR11265">
    <property type="entry name" value="S-ADENOSYL-METHYLTRANSFERASE MRAW"/>
    <property type="match status" value="1"/>
</dbReference>
<comment type="similarity">
    <text evidence="1 6">Belongs to the methyltransferase superfamily. RsmH family.</text>
</comment>
<feature type="region of interest" description="Disordered" evidence="7">
    <location>
        <begin position="252"/>
        <end position="306"/>
    </location>
</feature>
<feature type="compositionally biased region" description="Basic residues" evidence="7">
    <location>
        <begin position="288"/>
        <end position="300"/>
    </location>
</feature>
<dbReference type="NCBIfam" id="TIGR00006">
    <property type="entry name" value="16S rRNA (cytosine(1402)-N(4))-methyltransferase RsmH"/>
    <property type="match status" value="1"/>
</dbReference>
<evidence type="ECO:0000256" key="6">
    <source>
        <dbReference type="HAMAP-Rule" id="MF_01007"/>
    </source>
</evidence>
<name>A0A538TEJ0_UNCEI</name>
<feature type="binding site" evidence="6">
    <location>
        <position position="102"/>
    </location>
    <ligand>
        <name>S-adenosyl-L-methionine</name>
        <dbReference type="ChEBI" id="CHEBI:59789"/>
    </ligand>
</feature>
<dbReference type="GO" id="GO:0071424">
    <property type="term" value="F:rRNA (cytosine-N4-)-methyltransferase activity"/>
    <property type="evidence" value="ECO:0007669"/>
    <property type="project" value="UniProtKB-UniRule"/>
</dbReference>
<proteinExistence type="inferred from homology"/>
<comment type="function">
    <text evidence="6">Specifically methylates the N4 position of cytidine in position 1402 (C1402) of 16S rRNA.</text>
</comment>
<comment type="catalytic activity">
    <reaction evidence="6">
        <text>cytidine(1402) in 16S rRNA + S-adenosyl-L-methionine = N(4)-methylcytidine(1402) in 16S rRNA + S-adenosyl-L-homocysteine + H(+)</text>
        <dbReference type="Rhea" id="RHEA:42928"/>
        <dbReference type="Rhea" id="RHEA-COMP:10286"/>
        <dbReference type="Rhea" id="RHEA-COMP:10287"/>
        <dbReference type="ChEBI" id="CHEBI:15378"/>
        <dbReference type="ChEBI" id="CHEBI:57856"/>
        <dbReference type="ChEBI" id="CHEBI:59789"/>
        <dbReference type="ChEBI" id="CHEBI:74506"/>
        <dbReference type="ChEBI" id="CHEBI:82748"/>
        <dbReference type="EC" id="2.1.1.199"/>
    </reaction>
</comment>
<sequence length="306" mass="33054">MESPGHVPVLKEEAVQLLLGDPRGTYVDATLGGGGHAAAILGALGVEGRLVGLDCDPAAVTRARAAVPVPEPRFVARRARFSGMRAALQDLGVGPVDGILADLGLSSLQLDDPARGFSFQAPGPLDMRLDPSLPRSAETLLRSIEDEELTRILRDLGEVPRPRAAVRAIRKALSSGTPLTGEALRDALDPLFRGPARPRRLSQIFQALRIAVNDELSELQALLHESASLLRPGGTLCVIAYHSLEDRIVKNAFRPPRPSDPNEPLTPTPWIPITKKPVRPSEEEVRRNPRARSAKLRAARRKEGFA</sequence>
<feature type="compositionally biased region" description="Pro residues" evidence="7">
    <location>
        <begin position="255"/>
        <end position="270"/>
    </location>
</feature>
<keyword evidence="2 6" id="KW-0698">rRNA processing</keyword>
<comment type="caution">
    <text evidence="8">The sequence shown here is derived from an EMBL/GenBank/DDBJ whole genome shotgun (WGS) entry which is preliminary data.</text>
</comment>
<feature type="binding site" evidence="6">
    <location>
        <begin position="34"/>
        <end position="36"/>
    </location>
    <ligand>
        <name>S-adenosyl-L-methionine</name>
        <dbReference type="ChEBI" id="CHEBI:59789"/>
    </ligand>
</feature>
<evidence type="ECO:0000256" key="3">
    <source>
        <dbReference type="ARBA" id="ARBA00022603"/>
    </source>
</evidence>
<dbReference type="InterPro" id="IPR023397">
    <property type="entry name" value="SAM-dep_MeTrfase_MraW_recog"/>
</dbReference>
<evidence type="ECO:0000313" key="8">
    <source>
        <dbReference type="EMBL" id="TMQ62050.1"/>
    </source>
</evidence>
<evidence type="ECO:0000256" key="5">
    <source>
        <dbReference type="ARBA" id="ARBA00022691"/>
    </source>
</evidence>
<dbReference type="GO" id="GO:0005737">
    <property type="term" value="C:cytoplasm"/>
    <property type="evidence" value="ECO:0007669"/>
    <property type="project" value="UniProtKB-SubCell"/>
</dbReference>
<dbReference type="EMBL" id="VBOV01000007">
    <property type="protein sequence ID" value="TMQ62050.1"/>
    <property type="molecule type" value="Genomic_DNA"/>
</dbReference>
<dbReference type="Pfam" id="PF01795">
    <property type="entry name" value="Methyltransf_5"/>
    <property type="match status" value="1"/>
</dbReference>
<evidence type="ECO:0000256" key="1">
    <source>
        <dbReference type="ARBA" id="ARBA00010396"/>
    </source>
</evidence>
<evidence type="ECO:0000256" key="4">
    <source>
        <dbReference type="ARBA" id="ARBA00022679"/>
    </source>
</evidence>
<comment type="subcellular location">
    <subcellularLocation>
        <location evidence="6">Cytoplasm</location>
    </subcellularLocation>
</comment>
<keyword evidence="6" id="KW-0963">Cytoplasm</keyword>
<evidence type="ECO:0000256" key="2">
    <source>
        <dbReference type="ARBA" id="ARBA00022552"/>
    </source>
</evidence>
<organism evidence="8 9">
    <name type="scientific">Eiseniibacteriota bacterium</name>
    <dbReference type="NCBI Taxonomy" id="2212470"/>
    <lineage>
        <taxon>Bacteria</taxon>
        <taxon>Candidatus Eiseniibacteriota</taxon>
    </lineage>
</organism>
<dbReference type="PANTHER" id="PTHR11265:SF0">
    <property type="entry name" value="12S RRNA N4-METHYLCYTIDINE METHYLTRANSFERASE"/>
    <property type="match status" value="1"/>
</dbReference>
<gene>
    <name evidence="6 8" type="primary">rsmH</name>
    <name evidence="8" type="ORF">E6K75_00380</name>
</gene>
<dbReference type="PIRSF" id="PIRSF004486">
    <property type="entry name" value="MraW"/>
    <property type="match status" value="1"/>
</dbReference>
<keyword evidence="3 6" id="KW-0489">Methyltransferase</keyword>
<dbReference type="InterPro" id="IPR029063">
    <property type="entry name" value="SAM-dependent_MTases_sf"/>
</dbReference>
<dbReference type="SUPFAM" id="SSF81799">
    <property type="entry name" value="Putative methyltransferase TM0872, insert domain"/>
    <property type="match status" value="1"/>
</dbReference>
<keyword evidence="5 6" id="KW-0949">S-adenosyl-L-methionine</keyword>
<dbReference type="AlphaFoldDB" id="A0A538TEJ0"/>
<feature type="binding site" evidence="6">
    <location>
        <position position="81"/>
    </location>
    <ligand>
        <name>S-adenosyl-L-methionine</name>
        <dbReference type="ChEBI" id="CHEBI:59789"/>
    </ligand>
</feature>
<protein>
    <recommendedName>
        <fullName evidence="6">Ribosomal RNA small subunit methyltransferase H</fullName>
        <ecNumber evidence="6">2.1.1.199</ecNumber>
    </recommendedName>
    <alternativeName>
        <fullName evidence="6">16S rRNA m(4)C1402 methyltransferase</fullName>
    </alternativeName>
    <alternativeName>
        <fullName evidence="6">rRNA (cytosine-N(4)-)-methyltransferase RsmH</fullName>
    </alternativeName>
</protein>
<dbReference type="GO" id="GO:0070475">
    <property type="term" value="P:rRNA base methylation"/>
    <property type="evidence" value="ECO:0007669"/>
    <property type="project" value="UniProtKB-UniRule"/>
</dbReference>